<dbReference type="AlphaFoldDB" id="A0A9W6LA31"/>
<dbReference type="SMART" id="SM00419">
    <property type="entry name" value="HTH_CRP"/>
    <property type="match status" value="1"/>
</dbReference>
<dbReference type="InterPro" id="IPR050397">
    <property type="entry name" value="Env_Response_Regulators"/>
</dbReference>
<evidence type="ECO:0000256" key="2">
    <source>
        <dbReference type="ARBA" id="ARBA00023125"/>
    </source>
</evidence>
<dbReference type="SMART" id="SM00100">
    <property type="entry name" value="cNMP"/>
    <property type="match status" value="1"/>
</dbReference>
<dbReference type="EMBL" id="BSDR01000001">
    <property type="protein sequence ID" value="GLI35969.1"/>
    <property type="molecule type" value="Genomic_DNA"/>
</dbReference>
<evidence type="ECO:0000313" key="7">
    <source>
        <dbReference type="Proteomes" id="UP001144372"/>
    </source>
</evidence>
<dbReference type="InterPro" id="IPR036390">
    <property type="entry name" value="WH_DNA-bd_sf"/>
</dbReference>
<feature type="domain" description="Cyclic nucleotide-binding" evidence="4">
    <location>
        <begin position="12"/>
        <end position="132"/>
    </location>
</feature>
<sequence>MELVEHVARIPLFEGLPREQLHELVNICVDQECRKGKTLFSEGAGATGFYVIVSGKVKVYKLSLEGKEQILHIFGKGEFFGEVPVFAGGRYPAHAETLEPSRVLFFPRDAFMDLIRKEPSLATNMLAILAQRLRQFTHLIEDLSLKEVPGRLAAYLLCLSERNRASDTFDLDITKGQLASLLGTIPETLSRILAKMSQQEFIQVDGRRIQILDRSALESLAAGEKLVS</sequence>
<evidence type="ECO:0000313" key="6">
    <source>
        <dbReference type="EMBL" id="GLI35969.1"/>
    </source>
</evidence>
<name>A0A9W6LA31_9BACT</name>
<organism evidence="6 7">
    <name type="scientific">Desulforhabdus amnigena</name>
    <dbReference type="NCBI Taxonomy" id="40218"/>
    <lineage>
        <taxon>Bacteria</taxon>
        <taxon>Pseudomonadati</taxon>
        <taxon>Thermodesulfobacteriota</taxon>
        <taxon>Syntrophobacteria</taxon>
        <taxon>Syntrophobacterales</taxon>
        <taxon>Syntrophobacteraceae</taxon>
        <taxon>Desulforhabdus</taxon>
    </lineage>
</organism>
<dbReference type="PROSITE" id="PS51063">
    <property type="entry name" value="HTH_CRP_2"/>
    <property type="match status" value="1"/>
</dbReference>
<dbReference type="Pfam" id="PF00027">
    <property type="entry name" value="cNMP_binding"/>
    <property type="match status" value="1"/>
</dbReference>
<keyword evidence="1" id="KW-0805">Transcription regulation</keyword>
<evidence type="ECO:0000259" key="5">
    <source>
        <dbReference type="PROSITE" id="PS51063"/>
    </source>
</evidence>
<dbReference type="GO" id="GO:0003677">
    <property type="term" value="F:DNA binding"/>
    <property type="evidence" value="ECO:0007669"/>
    <property type="project" value="UniProtKB-KW"/>
</dbReference>
<dbReference type="Gene3D" id="2.60.120.10">
    <property type="entry name" value="Jelly Rolls"/>
    <property type="match status" value="1"/>
</dbReference>
<proteinExistence type="predicted"/>
<reference evidence="6" key="1">
    <citation type="submission" date="2022-12" db="EMBL/GenBank/DDBJ databases">
        <title>Reference genome sequencing for broad-spectrum identification of bacterial and archaeal isolates by mass spectrometry.</title>
        <authorList>
            <person name="Sekiguchi Y."/>
            <person name="Tourlousse D.M."/>
        </authorList>
    </citation>
    <scope>NUCLEOTIDE SEQUENCE</scope>
    <source>
        <strain evidence="6">ASRB1</strain>
    </source>
</reference>
<dbReference type="Proteomes" id="UP001144372">
    <property type="component" value="Unassembled WGS sequence"/>
</dbReference>
<dbReference type="PANTHER" id="PTHR24567:SF74">
    <property type="entry name" value="HTH-TYPE TRANSCRIPTIONAL REGULATOR ARCR"/>
    <property type="match status" value="1"/>
</dbReference>
<keyword evidence="3" id="KW-0804">Transcription</keyword>
<gene>
    <name evidence="6" type="ORF">DAMNIGENAA_34020</name>
</gene>
<dbReference type="InterPro" id="IPR018490">
    <property type="entry name" value="cNMP-bd_dom_sf"/>
</dbReference>
<evidence type="ECO:0000259" key="4">
    <source>
        <dbReference type="PROSITE" id="PS50042"/>
    </source>
</evidence>
<dbReference type="GO" id="GO:0003700">
    <property type="term" value="F:DNA-binding transcription factor activity"/>
    <property type="evidence" value="ECO:0007669"/>
    <property type="project" value="TreeGrafter"/>
</dbReference>
<dbReference type="InterPro" id="IPR000595">
    <property type="entry name" value="cNMP-bd_dom"/>
</dbReference>
<dbReference type="Gene3D" id="1.10.10.10">
    <property type="entry name" value="Winged helix-like DNA-binding domain superfamily/Winged helix DNA-binding domain"/>
    <property type="match status" value="1"/>
</dbReference>
<accession>A0A9W6LA31</accession>
<feature type="domain" description="HTH crp-type" evidence="5">
    <location>
        <begin position="146"/>
        <end position="215"/>
    </location>
</feature>
<dbReference type="InterPro" id="IPR012318">
    <property type="entry name" value="HTH_CRP"/>
</dbReference>
<comment type="caution">
    <text evidence="6">The sequence shown here is derived from an EMBL/GenBank/DDBJ whole genome shotgun (WGS) entry which is preliminary data.</text>
</comment>
<dbReference type="InterPro" id="IPR014710">
    <property type="entry name" value="RmlC-like_jellyroll"/>
</dbReference>
<evidence type="ECO:0000256" key="1">
    <source>
        <dbReference type="ARBA" id="ARBA00023015"/>
    </source>
</evidence>
<keyword evidence="7" id="KW-1185">Reference proteome</keyword>
<protein>
    <submittedName>
        <fullName evidence="6">Transcriptional regulator</fullName>
    </submittedName>
</protein>
<dbReference type="SUPFAM" id="SSF46785">
    <property type="entry name" value="Winged helix' DNA-binding domain"/>
    <property type="match status" value="1"/>
</dbReference>
<dbReference type="CDD" id="cd00038">
    <property type="entry name" value="CAP_ED"/>
    <property type="match status" value="1"/>
</dbReference>
<keyword evidence="2" id="KW-0238">DNA-binding</keyword>
<dbReference type="RefSeq" id="WP_281796099.1">
    <property type="nucleotide sequence ID" value="NZ_BSDR01000001.1"/>
</dbReference>
<dbReference type="InterPro" id="IPR036388">
    <property type="entry name" value="WH-like_DNA-bd_sf"/>
</dbReference>
<dbReference type="SUPFAM" id="SSF51206">
    <property type="entry name" value="cAMP-binding domain-like"/>
    <property type="match status" value="1"/>
</dbReference>
<dbReference type="GO" id="GO:0005829">
    <property type="term" value="C:cytosol"/>
    <property type="evidence" value="ECO:0007669"/>
    <property type="project" value="TreeGrafter"/>
</dbReference>
<dbReference type="PROSITE" id="PS50042">
    <property type="entry name" value="CNMP_BINDING_3"/>
    <property type="match status" value="1"/>
</dbReference>
<dbReference type="Pfam" id="PF13545">
    <property type="entry name" value="HTH_Crp_2"/>
    <property type="match status" value="1"/>
</dbReference>
<dbReference type="PANTHER" id="PTHR24567">
    <property type="entry name" value="CRP FAMILY TRANSCRIPTIONAL REGULATORY PROTEIN"/>
    <property type="match status" value="1"/>
</dbReference>
<evidence type="ECO:0000256" key="3">
    <source>
        <dbReference type="ARBA" id="ARBA00023163"/>
    </source>
</evidence>